<dbReference type="RefSeq" id="WP_187775323.1">
    <property type="nucleotide sequence ID" value="NZ_CP022579.1"/>
</dbReference>
<dbReference type="Pfam" id="PF13563">
    <property type="entry name" value="2_5_RNA_ligase2"/>
    <property type="match status" value="1"/>
</dbReference>
<evidence type="ECO:0000313" key="2">
    <source>
        <dbReference type="Proteomes" id="UP000323671"/>
    </source>
</evidence>
<dbReference type="Gene3D" id="3.90.1140.10">
    <property type="entry name" value="Cyclic phosphodiesterase"/>
    <property type="match status" value="1"/>
</dbReference>
<sequence>MDTPYDSRPAIVHEPLDVTLTRQARAGRFFSASPRTLPFEPRDYPEWHRGRTTYGVWMVDADIAPLRARVARARDHLDGVLTAHQRQPHVTLFVCGFCADRPMSDDDFTPAMLARQRRALEAAAVAPFELEIGGLASFDSAVFLEVRDPDHCLAPIRAALAHGQGEVCPHEVYTPHLTVGLYRDAFDKPAVTRRLAAFAEDAPLRLAVTGLHFAVYPAQHPCGLLETREVFPLSGPVRG</sequence>
<dbReference type="KEGG" id="otr:OTERR_13480"/>
<name>A0A5C1E875_9RHOO</name>
<gene>
    <name evidence="1" type="ORF">OTERR_13480</name>
</gene>
<dbReference type="Proteomes" id="UP000323671">
    <property type="component" value="Chromosome"/>
</dbReference>
<accession>A0A5C1E875</accession>
<organism evidence="1 2">
    <name type="scientific">Oryzomicrobium terrae</name>
    <dbReference type="NCBI Taxonomy" id="1735038"/>
    <lineage>
        <taxon>Bacteria</taxon>
        <taxon>Pseudomonadati</taxon>
        <taxon>Pseudomonadota</taxon>
        <taxon>Betaproteobacteria</taxon>
        <taxon>Rhodocyclales</taxon>
        <taxon>Rhodocyclaceae</taxon>
        <taxon>Oryzomicrobium</taxon>
    </lineage>
</organism>
<proteinExistence type="predicted"/>
<dbReference type="InterPro" id="IPR009097">
    <property type="entry name" value="Cyclic_Pdiesterase"/>
</dbReference>
<protein>
    <recommendedName>
        <fullName evidence="3">2'-5' RNA ligase</fullName>
    </recommendedName>
</protein>
<dbReference type="SUPFAM" id="SSF55144">
    <property type="entry name" value="LigT-like"/>
    <property type="match status" value="1"/>
</dbReference>
<keyword evidence="2" id="KW-1185">Reference proteome</keyword>
<reference evidence="1 2" key="1">
    <citation type="submission" date="2017-07" db="EMBL/GenBank/DDBJ databases">
        <title>Complete genome sequence of Oryzomicrobium terrae TPP412.</title>
        <authorList>
            <person name="Chiu L.-W."/>
            <person name="Lo K.-J."/>
            <person name="Tsai Y.-M."/>
            <person name="Lin S.-S."/>
            <person name="Kuo C.-H."/>
            <person name="Liu C.-T."/>
        </authorList>
    </citation>
    <scope>NUCLEOTIDE SEQUENCE [LARGE SCALE GENOMIC DNA]</scope>
    <source>
        <strain evidence="1 2">TPP412</strain>
    </source>
</reference>
<evidence type="ECO:0008006" key="3">
    <source>
        <dbReference type="Google" id="ProtNLM"/>
    </source>
</evidence>
<evidence type="ECO:0000313" key="1">
    <source>
        <dbReference type="EMBL" id="QEL64824.1"/>
    </source>
</evidence>
<dbReference type="EMBL" id="CP022579">
    <property type="protein sequence ID" value="QEL64824.1"/>
    <property type="molecule type" value="Genomic_DNA"/>
</dbReference>
<dbReference type="AlphaFoldDB" id="A0A5C1E875"/>